<protein>
    <submittedName>
        <fullName evidence="1">Uncharacterized protein</fullName>
    </submittedName>
</protein>
<name>X0TKI9_9ZZZZ</name>
<dbReference type="EMBL" id="BARS01001810">
    <property type="protein sequence ID" value="GAF76595.1"/>
    <property type="molecule type" value="Genomic_DNA"/>
</dbReference>
<reference evidence="1" key="1">
    <citation type="journal article" date="2014" name="Front. Microbiol.">
        <title>High frequency of phylogenetically diverse reductive dehalogenase-homologous genes in deep subseafloor sedimentary metagenomes.</title>
        <authorList>
            <person name="Kawai M."/>
            <person name="Futagami T."/>
            <person name="Toyoda A."/>
            <person name="Takaki Y."/>
            <person name="Nishi S."/>
            <person name="Hori S."/>
            <person name="Arai W."/>
            <person name="Tsubouchi T."/>
            <person name="Morono Y."/>
            <person name="Uchiyama I."/>
            <person name="Ito T."/>
            <person name="Fujiyama A."/>
            <person name="Inagaki F."/>
            <person name="Takami H."/>
        </authorList>
    </citation>
    <scope>NUCLEOTIDE SEQUENCE</scope>
    <source>
        <strain evidence="1">Expedition CK06-06</strain>
    </source>
</reference>
<gene>
    <name evidence="1" type="ORF">S01H1_03315</name>
</gene>
<proteinExistence type="predicted"/>
<sequence>MGIARPIASVGRFVTDQVGDLGKFTVFSGHTFRWIFTDFTRWRLLRAQLYEV</sequence>
<evidence type="ECO:0000313" key="1">
    <source>
        <dbReference type="EMBL" id="GAF76595.1"/>
    </source>
</evidence>
<feature type="non-terminal residue" evidence="1">
    <location>
        <position position="52"/>
    </location>
</feature>
<comment type="caution">
    <text evidence="1">The sequence shown here is derived from an EMBL/GenBank/DDBJ whole genome shotgun (WGS) entry which is preliminary data.</text>
</comment>
<organism evidence="1">
    <name type="scientific">marine sediment metagenome</name>
    <dbReference type="NCBI Taxonomy" id="412755"/>
    <lineage>
        <taxon>unclassified sequences</taxon>
        <taxon>metagenomes</taxon>
        <taxon>ecological metagenomes</taxon>
    </lineage>
</organism>
<dbReference type="AlphaFoldDB" id="X0TKI9"/>
<accession>X0TKI9</accession>